<dbReference type="InterPro" id="IPR025160">
    <property type="entry name" value="AATF"/>
</dbReference>
<feature type="compositionally biased region" description="Acidic residues" evidence="3">
    <location>
        <begin position="200"/>
        <end position="211"/>
    </location>
</feature>
<evidence type="ECO:0000256" key="3">
    <source>
        <dbReference type="SAM" id="MobiDB-lite"/>
    </source>
</evidence>
<comment type="similarity">
    <text evidence="1">Belongs to the AATF family.</text>
</comment>
<dbReference type="InterPro" id="IPR039223">
    <property type="entry name" value="AATF/Bfr2"/>
</dbReference>
<feature type="compositionally biased region" description="Acidic residues" evidence="3">
    <location>
        <begin position="562"/>
        <end position="572"/>
    </location>
</feature>
<dbReference type="Proteomes" id="UP000241818">
    <property type="component" value="Unassembled WGS sequence"/>
</dbReference>
<dbReference type="GO" id="GO:0000462">
    <property type="term" value="P:maturation of SSU-rRNA from tricistronic rRNA transcript (SSU-rRNA, 5.8S rRNA, LSU-rRNA)"/>
    <property type="evidence" value="ECO:0007669"/>
    <property type="project" value="TreeGrafter"/>
</dbReference>
<dbReference type="AlphaFoldDB" id="A0A2T3B5S2"/>
<feature type="compositionally biased region" description="Acidic residues" evidence="3">
    <location>
        <begin position="23"/>
        <end position="43"/>
    </location>
</feature>
<proteinExistence type="inferred from homology"/>
<feature type="domain" description="Apoptosis-antagonizing transcription factor C-terminal" evidence="4">
    <location>
        <begin position="468"/>
        <end position="551"/>
    </location>
</feature>
<feature type="compositionally biased region" description="Acidic residues" evidence="3">
    <location>
        <begin position="223"/>
        <end position="252"/>
    </location>
</feature>
<feature type="region of interest" description="Disordered" evidence="3">
    <location>
        <begin position="1"/>
        <end position="258"/>
    </location>
</feature>
<dbReference type="EMBL" id="KZ679009">
    <property type="protein sequence ID" value="PSS22102.1"/>
    <property type="molecule type" value="Genomic_DNA"/>
</dbReference>
<accession>A0A2T3B5S2</accession>
<dbReference type="Pfam" id="PF13339">
    <property type="entry name" value="AATF-Che1"/>
    <property type="match status" value="1"/>
</dbReference>
<feature type="compositionally biased region" description="Acidic residues" evidence="3">
    <location>
        <begin position="168"/>
        <end position="193"/>
    </location>
</feature>
<feature type="compositionally biased region" description="Basic and acidic residues" evidence="3">
    <location>
        <begin position="50"/>
        <end position="63"/>
    </location>
</feature>
<feature type="compositionally biased region" description="Polar residues" evidence="3">
    <location>
        <begin position="146"/>
        <end position="155"/>
    </location>
</feature>
<feature type="region of interest" description="Disordered" evidence="3">
    <location>
        <begin position="356"/>
        <end position="376"/>
    </location>
</feature>
<gene>
    <name evidence="6" type="ORF">M430DRAFT_118254</name>
</gene>
<dbReference type="FunCoup" id="A0A2T3B5S2">
    <property type="interactions" value="882"/>
</dbReference>
<evidence type="ECO:0000256" key="1">
    <source>
        <dbReference type="ARBA" id="ARBA00008966"/>
    </source>
</evidence>
<dbReference type="RefSeq" id="XP_024722257.1">
    <property type="nucleotide sequence ID" value="XM_024861699.1"/>
</dbReference>
<feature type="domain" description="AATF leucine zipper-containing" evidence="5">
    <location>
        <begin position="281"/>
        <end position="401"/>
    </location>
</feature>
<protein>
    <recommendedName>
        <fullName evidence="2">Protein BFR2</fullName>
    </recommendedName>
</protein>
<feature type="compositionally biased region" description="Basic and acidic residues" evidence="3">
    <location>
        <begin position="99"/>
        <end position="117"/>
    </location>
</feature>
<dbReference type="PANTHER" id="PTHR15565:SF0">
    <property type="entry name" value="PROTEIN AATF"/>
    <property type="match status" value="1"/>
</dbReference>
<dbReference type="InterPro" id="IPR012617">
    <property type="entry name" value="AATF_C"/>
</dbReference>
<dbReference type="STRING" id="857342.A0A2T3B5S2"/>
<sequence>MAKLRGRAKQFADLDAPIAKEFDPEEDAPAQESGSDESGDSDDGLAGTEHYGEVSKSKLRQDEVGPQYAGSRISREALYNDDNEDSSESDDEEEEEEKEEKGGVDVGEKFADPKDVDIDMDEDGDIDSDAAFGESDAEKFKGFTFRGSSKPNTNGAKRRRPTAADFMTDSDDEGVAVNGEEPEDETDEDILDVDEQHPEEPEDESEGSAEEGSDKDGESPPSEGDESDKSDEKDENDESDEESESGSEDGDDEKARRAELREIMNEEETTVAAILQAASADAAKGNAVRQQRKTFDSLLNVRVVLQKALISTNSMAAIEDNNAEDAGNEPYEAAEDAALKLWNTLDRIRHELIKANGTAQTGQKRKRDIDSSTPSSTIWERMQDSEVASIDNRQRILEKWWGKVKGSTPATGKLISAAPTQSITAAIQDQLSKPRLLENVRRPRACAPIQEKNKVTEDPQIYDDSSFYKLLLNQLVEQRKMEAGPAIGGTSIAPAQWAVKEAKMRKKVDTKASKGRKIRYTVHEKLQNFMAPENRGTWEQEAIDRFFGTLLGQKMTLGEEDMEIDGEEDGVSPEEAGLRLFRS</sequence>
<dbReference type="PANTHER" id="PTHR15565">
    <property type="entry name" value="AATF PROTEIN APOPTOSIS ANTAGONIZING TRANSCRIPTION FACTOR"/>
    <property type="match status" value="1"/>
</dbReference>
<keyword evidence="7" id="KW-1185">Reference proteome</keyword>
<evidence type="ECO:0000259" key="5">
    <source>
        <dbReference type="Pfam" id="PF13339"/>
    </source>
</evidence>
<evidence type="ECO:0000259" key="4">
    <source>
        <dbReference type="Pfam" id="PF08164"/>
    </source>
</evidence>
<evidence type="ECO:0000313" key="7">
    <source>
        <dbReference type="Proteomes" id="UP000241818"/>
    </source>
</evidence>
<organism evidence="6 7">
    <name type="scientific">Amorphotheca resinae ATCC 22711</name>
    <dbReference type="NCBI Taxonomy" id="857342"/>
    <lineage>
        <taxon>Eukaryota</taxon>
        <taxon>Fungi</taxon>
        <taxon>Dikarya</taxon>
        <taxon>Ascomycota</taxon>
        <taxon>Pezizomycotina</taxon>
        <taxon>Leotiomycetes</taxon>
        <taxon>Helotiales</taxon>
        <taxon>Amorphothecaceae</taxon>
        <taxon>Amorphotheca</taxon>
    </lineage>
</organism>
<dbReference type="Pfam" id="PF08164">
    <property type="entry name" value="TRAUB"/>
    <property type="match status" value="1"/>
</dbReference>
<dbReference type="InParanoid" id="A0A2T3B5S2"/>
<feature type="compositionally biased region" description="Acidic residues" evidence="3">
    <location>
        <begin position="79"/>
        <end position="98"/>
    </location>
</feature>
<name>A0A2T3B5S2_AMORE</name>
<evidence type="ECO:0000313" key="6">
    <source>
        <dbReference type="EMBL" id="PSS22102.1"/>
    </source>
</evidence>
<reference evidence="6 7" key="1">
    <citation type="journal article" date="2018" name="New Phytol.">
        <title>Comparative genomics and transcriptomics depict ericoid mycorrhizal fungi as versatile saprotrophs and plant mutualists.</title>
        <authorList>
            <person name="Martino E."/>
            <person name="Morin E."/>
            <person name="Grelet G.A."/>
            <person name="Kuo A."/>
            <person name="Kohler A."/>
            <person name="Daghino S."/>
            <person name="Barry K.W."/>
            <person name="Cichocki N."/>
            <person name="Clum A."/>
            <person name="Dockter R.B."/>
            <person name="Hainaut M."/>
            <person name="Kuo R.C."/>
            <person name="LaButti K."/>
            <person name="Lindahl B.D."/>
            <person name="Lindquist E.A."/>
            <person name="Lipzen A."/>
            <person name="Khouja H.R."/>
            <person name="Magnuson J."/>
            <person name="Murat C."/>
            <person name="Ohm R.A."/>
            <person name="Singer S.W."/>
            <person name="Spatafora J.W."/>
            <person name="Wang M."/>
            <person name="Veneault-Fourrey C."/>
            <person name="Henrissat B."/>
            <person name="Grigoriev I.V."/>
            <person name="Martin F.M."/>
            <person name="Perotto S."/>
        </authorList>
    </citation>
    <scope>NUCLEOTIDE SEQUENCE [LARGE SCALE GENOMIC DNA]</scope>
    <source>
        <strain evidence="6 7">ATCC 22711</strain>
    </source>
</reference>
<dbReference type="GO" id="GO:0005730">
    <property type="term" value="C:nucleolus"/>
    <property type="evidence" value="ECO:0007669"/>
    <property type="project" value="TreeGrafter"/>
</dbReference>
<dbReference type="OrthoDB" id="5783963at2759"/>
<dbReference type="GeneID" id="36569780"/>
<feature type="compositionally biased region" description="Acidic residues" evidence="3">
    <location>
        <begin position="118"/>
        <end position="128"/>
    </location>
</feature>
<feature type="region of interest" description="Disordered" evidence="3">
    <location>
        <begin position="562"/>
        <end position="583"/>
    </location>
</feature>
<evidence type="ECO:0000256" key="2">
    <source>
        <dbReference type="ARBA" id="ARBA00013850"/>
    </source>
</evidence>